<evidence type="ECO:0000256" key="1">
    <source>
        <dbReference type="SAM" id="MobiDB-lite"/>
    </source>
</evidence>
<dbReference type="PROSITE" id="PS51746">
    <property type="entry name" value="PPM_2"/>
    <property type="match status" value="1"/>
</dbReference>
<proteinExistence type="predicted"/>
<dbReference type="InterPro" id="IPR011009">
    <property type="entry name" value="Kinase-like_dom_sf"/>
</dbReference>
<dbReference type="Gene3D" id="1.10.510.10">
    <property type="entry name" value="Transferase(Phosphotransferase) domain 1"/>
    <property type="match status" value="1"/>
</dbReference>
<dbReference type="PANTHER" id="PTHR47992">
    <property type="entry name" value="PROTEIN PHOSPHATASE"/>
    <property type="match status" value="1"/>
</dbReference>
<dbReference type="InterPro" id="IPR015655">
    <property type="entry name" value="PP2C"/>
</dbReference>
<organism evidence="4 5">
    <name type="scientific">Coccomyxa subellipsoidea (strain C-169)</name>
    <name type="common">Green microalga</name>
    <dbReference type="NCBI Taxonomy" id="574566"/>
    <lineage>
        <taxon>Eukaryota</taxon>
        <taxon>Viridiplantae</taxon>
        <taxon>Chlorophyta</taxon>
        <taxon>core chlorophytes</taxon>
        <taxon>Trebouxiophyceae</taxon>
        <taxon>Trebouxiophyceae incertae sedis</taxon>
        <taxon>Coccomyxaceae</taxon>
        <taxon>Coccomyxa</taxon>
        <taxon>Coccomyxa subellipsoidea</taxon>
    </lineage>
</organism>
<dbReference type="Pfam" id="PF00069">
    <property type="entry name" value="Pkinase"/>
    <property type="match status" value="1"/>
</dbReference>
<name>I0YLT4_COCSC</name>
<protein>
    <submittedName>
        <fullName evidence="4">Protein serine/threonine phosphatase 2C</fullName>
    </submittedName>
</protein>
<dbReference type="eggNOG" id="KOG0698">
    <property type="taxonomic scope" value="Eukaryota"/>
</dbReference>
<dbReference type="GO" id="GO:0005524">
    <property type="term" value="F:ATP binding"/>
    <property type="evidence" value="ECO:0007669"/>
    <property type="project" value="InterPro"/>
</dbReference>
<dbReference type="eggNOG" id="KOG0192">
    <property type="taxonomic scope" value="Eukaryota"/>
</dbReference>
<dbReference type="GO" id="GO:0004722">
    <property type="term" value="F:protein serine/threonine phosphatase activity"/>
    <property type="evidence" value="ECO:0007669"/>
    <property type="project" value="InterPro"/>
</dbReference>
<dbReference type="AlphaFoldDB" id="I0YLT4"/>
<evidence type="ECO:0000313" key="4">
    <source>
        <dbReference type="EMBL" id="EIE19353.1"/>
    </source>
</evidence>
<evidence type="ECO:0000259" key="3">
    <source>
        <dbReference type="PROSITE" id="PS51746"/>
    </source>
</evidence>
<reference evidence="4 5" key="1">
    <citation type="journal article" date="2012" name="Genome Biol.">
        <title>The genome of the polar eukaryotic microalga coccomyxa subellipsoidea reveals traits of cold adaptation.</title>
        <authorList>
            <person name="Blanc G."/>
            <person name="Agarkova I."/>
            <person name="Grimwood J."/>
            <person name="Kuo A."/>
            <person name="Brueggeman A."/>
            <person name="Dunigan D."/>
            <person name="Gurnon J."/>
            <person name="Ladunga I."/>
            <person name="Lindquist E."/>
            <person name="Lucas S."/>
            <person name="Pangilinan J."/>
            <person name="Proschold T."/>
            <person name="Salamov A."/>
            <person name="Schmutz J."/>
            <person name="Weeks D."/>
            <person name="Yamada T."/>
            <person name="Claverie J.M."/>
            <person name="Grigoriev I."/>
            <person name="Van Etten J."/>
            <person name="Lomsadze A."/>
            <person name="Borodovsky M."/>
        </authorList>
    </citation>
    <scope>NUCLEOTIDE SEQUENCE [LARGE SCALE GENOMIC DNA]</scope>
    <source>
        <strain evidence="4 5">C-169</strain>
    </source>
</reference>
<dbReference type="SUPFAM" id="SSF81606">
    <property type="entry name" value="PP2C-like"/>
    <property type="match status" value="1"/>
</dbReference>
<accession>I0YLT4</accession>
<keyword evidence="5" id="KW-1185">Reference proteome</keyword>
<feature type="region of interest" description="Disordered" evidence="1">
    <location>
        <begin position="614"/>
        <end position="633"/>
    </location>
</feature>
<dbReference type="PROSITE" id="PS00108">
    <property type="entry name" value="PROTEIN_KINASE_ST"/>
    <property type="match status" value="1"/>
</dbReference>
<dbReference type="STRING" id="574566.I0YLT4"/>
<dbReference type="InterPro" id="IPR000719">
    <property type="entry name" value="Prot_kinase_dom"/>
</dbReference>
<dbReference type="Pfam" id="PF00481">
    <property type="entry name" value="PP2C"/>
    <property type="match status" value="1"/>
</dbReference>
<dbReference type="PROSITE" id="PS50011">
    <property type="entry name" value="PROTEIN_KINASE_DOM"/>
    <property type="match status" value="1"/>
</dbReference>
<dbReference type="GO" id="GO:0004672">
    <property type="term" value="F:protein kinase activity"/>
    <property type="evidence" value="ECO:0007669"/>
    <property type="project" value="InterPro"/>
</dbReference>
<dbReference type="InterPro" id="IPR001932">
    <property type="entry name" value="PPM-type_phosphatase-like_dom"/>
</dbReference>
<evidence type="ECO:0000313" key="5">
    <source>
        <dbReference type="Proteomes" id="UP000007264"/>
    </source>
</evidence>
<feature type="domain" description="PPM-type phosphatase" evidence="3">
    <location>
        <begin position="338"/>
        <end position="586"/>
    </location>
</feature>
<dbReference type="GeneID" id="17037293"/>
<evidence type="ECO:0000259" key="2">
    <source>
        <dbReference type="PROSITE" id="PS50011"/>
    </source>
</evidence>
<dbReference type="Gene3D" id="3.60.40.10">
    <property type="entry name" value="PPM-type phosphatase domain"/>
    <property type="match status" value="1"/>
</dbReference>
<dbReference type="SMART" id="SM00332">
    <property type="entry name" value="PP2Cc"/>
    <property type="match status" value="1"/>
</dbReference>
<dbReference type="RefSeq" id="XP_005643897.1">
    <property type="nucleotide sequence ID" value="XM_005643840.1"/>
</dbReference>
<dbReference type="Proteomes" id="UP000007264">
    <property type="component" value="Unassembled WGS sequence"/>
</dbReference>
<gene>
    <name evidence="4" type="ORF">COCSUDRAFT_48919</name>
</gene>
<sequence>MGSVQLSVESALAQMAVAVQRGEFVEAANIGNEASIPLGVAKADLHLAKTLHRGQQGSVLQGTFQTEEYMLVMPLEGDNLATKLHEQGWRPSWQEVVRLSLDLASAVAAVHAAGILHRDIKASNVMLGADGSAILGDFGIAELADVLAEEQADRSNLIRRGKPSGGFHKRHLVGTLEYMAPEVLLKEPTTAASDVYAWAVTVNELATGVFPFSDCNKDNPQCQTILNFGYGRRATYGTVGVKYYISALMAGFQVHKGPPVTGMQELAAAVAAEGLRPILAPDTPRELAALLEAAWQLQPAARPAAVQLEAQLGALLSRMEAAPAAAIKDDANAANGHGPHIDSPPFHIGNATCVGIFDGHRGRQTAEFAAQHFPGFLQREWHRDSAEAALQAAFLALDDAFRRQQDAEWAERVGRMGVAAAGERPWPGCTAIVILIHAGHLYVANAGDCRAVLCRQGGAVALSTDQTAEREDERQRIISAGGHVHFRVDSWRVGKAGIQVSRSLGDADLKAEGLTALPEVTGRALDEQDLFVVAASDGFWDKVDNTEAVNMVHDTVKEPSMSAKRLATEALTRGSADNITVIVAFLQPVSTLEQIYANGRQKYAPHQMFVGPNRAVKPSTYQPASADELRDTY</sequence>
<dbReference type="EMBL" id="AGSI01000019">
    <property type="protein sequence ID" value="EIE19353.1"/>
    <property type="molecule type" value="Genomic_DNA"/>
</dbReference>
<dbReference type="SMART" id="SM00220">
    <property type="entry name" value="S_TKc"/>
    <property type="match status" value="1"/>
</dbReference>
<comment type="caution">
    <text evidence="4">The sequence shown here is derived from an EMBL/GenBank/DDBJ whole genome shotgun (WGS) entry which is preliminary data.</text>
</comment>
<dbReference type="KEGG" id="csl:COCSUDRAFT_48919"/>
<dbReference type="SUPFAM" id="SSF56112">
    <property type="entry name" value="Protein kinase-like (PK-like)"/>
    <property type="match status" value="1"/>
</dbReference>
<feature type="domain" description="Protein kinase" evidence="2">
    <location>
        <begin position="1"/>
        <end position="316"/>
    </location>
</feature>
<dbReference type="InterPro" id="IPR036457">
    <property type="entry name" value="PPM-type-like_dom_sf"/>
</dbReference>
<dbReference type="CDD" id="cd00143">
    <property type="entry name" value="PP2Cc"/>
    <property type="match status" value="1"/>
</dbReference>
<dbReference type="InterPro" id="IPR008271">
    <property type="entry name" value="Ser/Thr_kinase_AS"/>
</dbReference>
<dbReference type="OrthoDB" id="10264738at2759"/>